<gene>
    <name evidence="8" type="ORF">CLODIP_2_CD08539</name>
</gene>
<protein>
    <recommendedName>
        <fullName evidence="7">BRCT domain-containing protein</fullName>
    </recommendedName>
</protein>
<keyword evidence="5" id="KW-0539">Nucleus</keyword>
<dbReference type="FunFam" id="3.40.50.10190:FF:000008">
    <property type="entry name" value="X-ray repair cross complementing 1"/>
    <property type="match status" value="1"/>
</dbReference>
<dbReference type="FunFam" id="2.60.120.260:FF:000025">
    <property type="entry name" value="DNA repair protein XRCC1 isoform X1"/>
    <property type="match status" value="1"/>
</dbReference>
<feature type="domain" description="BRCT" evidence="7">
    <location>
        <begin position="330"/>
        <end position="419"/>
    </location>
</feature>
<feature type="region of interest" description="Disordered" evidence="6">
    <location>
        <begin position="421"/>
        <end position="480"/>
    </location>
</feature>
<dbReference type="InterPro" id="IPR008979">
    <property type="entry name" value="Galactose-bd-like_sf"/>
</dbReference>
<comment type="subcellular location">
    <subcellularLocation>
        <location evidence="1">Nucleus</location>
    </subcellularLocation>
</comment>
<evidence type="ECO:0000256" key="6">
    <source>
        <dbReference type="SAM" id="MobiDB-lite"/>
    </source>
</evidence>
<dbReference type="Pfam" id="PF01834">
    <property type="entry name" value="XRCC1_N"/>
    <property type="match status" value="1"/>
</dbReference>
<evidence type="ECO:0000259" key="7">
    <source>
        <dbReference type="PROSITE" id="PS50172"/>
    </source>
</evidence>
<dbReference type="OrthoDB" id="25840at2759"/>
<evidence type="ECO:0000313" key="8">
    <source>
        <dbReference type="EMBL" id="CAB3371021.1"/>
    </source>
</evidence>
<dbReference type="GO" id="GO:0006303">
    <property type="term" value="P:double-strand break repair via nonhomologous end joining"/>
    <property type="evidence" value="ECO:0007669"/>
    <property type="project" value="InterPro"/>
</dbReference>
<dbReference type="PANTHER" id="PTHR11370">
    <property type="entry name" value="DNA-REPAIR PROTEIN XRCC1"/>
    <property type="match status" value="1"/>
</dbReference>
<evidence type="ECO:0000256" key="2">
    <source>
        <dbReference type="ARBA" id="ARBA00022737"/>
    </source>
</evidence>
<evidence type="ECO:0000256" key="1">
    <source>
        <dbReference type="ARBA" id="ARBA00004123"/>
    </source>
</evidence>
<accession>A0A8S1CL81</accession>
<dbReference type="GO" id="GO:0000012">
    <property type="term" value="P:single strand break repair"/>
    <property type="evidence" value="ECO:0007669"/>
    <property type="project" value="InterPro"/>
</dbReference>
<dbReference type="AlphaFoldDB" id="A0A8S1CL81"/>
<dbReference type="InterPro" id="IPR001357">
    <property type="entry name" value="BRCT_dom"/>
</dbReference>
<feature type="compositionally biased region" description="Low complexity" evidence="6">
    <location>
        <begin position="243"/>
        <end position="254"/>
    </location>
</feature>
<dbReference type="EMBL" id="CADEPI010000058">
    <property type="protein sequence ID" value="CAB3371021.1"/>
    <property type="molecule type" value="Genomic_DNA"/>
</dbReference>
<evidence type="ECO:0000256" key="3">
    <source>
        <dbReference type="ARBA" id="ARBA00022763"/>
    </source>
</evidence>
<dbReference type="SUPFAM" id="SSF52113">
    <property type="entry name" value="BRCT domain"/>
    <property type="match status" value="2"/>
</dbReference>
<keyword evidence="2" id="KW-0677">Repeat</keyword>
<name>A0A8S1CL81_9INSE</name>
<dbReference type="Pfam" id="PF16589">
    <property type="entry name" value="BRCT_2"/>
    <property type="match status" value="1"/>
</dbReference>
<dbReference type="InterPro" id="IPR036420">
    <property type="entry name" value="BRCT_dom_sf"/>
</dbReference>
<feature type="domain" description="BRCT" evidence="7">
    <location>
        <begin position="503"/>
        <end position="592"/>
    </location>
</feature>
<dbReference type="GO" id="GO:0003684">
    <property type="term" value="F:damaged DNA binding"/>
    <property type="evidence" value="ECO:0007669"/>
    <property type="project" value="InterPro"/>
</dbReference>
<dbReference type="Proteomes" id="UP000494165">
    <property type="component" value="Unassembled WGS sequence"/>
</dbReference>
<dbReference type="SMART" id="SM00292">
    <property type="entry name" value="BRCT"/>
    <property type="match status" value="2"/>
</dbReference>
<reference evidence="8 9" key="1">
    <citation type="submission" date="2020-04" db="EMBL/GenBank/DDBJ databases">
        <authorList>
            <person name="Alioto T."/>
            <person name="Alioto T."/>
            <person name="Gomez Garrido J."/>
        </authorList>
    </citation>
    <scope>NUCLEOTIDE SEQUENCE [LARGE SCALE GENOMIC DNA]</scope>
</reference>
<feature type="region of interest" description="Disordered" evidence="6">
    <location>
        <begin position="183"/>
        <end position="325"/>
    </location>
</feature>
<dbReference type="Gene3D" id="3.40.50.10190">
    <property type="entry name" value="BRCT domain"/>
    <property type="match status" value="2"/>
</dbReference>
<comment type="caution">
    <text evidence="8">The sequence shown here is derived from an EMBL/GenBank/DDBJ whole genome shotgun (WGS) entry which is preliminary data.</text>
</comment>
<dbReference type="CDD" id="cd17725">
    <property type="entry name" value="BRCT_XRCC1_rpt1"/>
    <property type="match status" value="1"/>
</dbReference>
<dbReference type="GO" id="GO:0005634">
    <property type="term" value="C:nucleus"/>
    <property type="evidence" value="ECO:0007669"/>
    <property type="project" value="UniProtKB-SubCell"/>
</dbReference>
<sequence length="594" mass="66251">MPDVILQHIVSCSSEDPAFPVKNLLNNSGRKWRTKKDGDSSATVVIQLEKETKINKIDIGNNGSAFVTVHVGRSSAPEKDYEVLLVNSSFMTPSESRSGTDMTRVRMFDEDKLCQDTVKQNWDRIKIVCQQKFNPHAQFGLSFIKLQAPADSSSSKGTSSLGRFLIKDEEEDNILPGSLFARRKASTDGPTASPKTVNAAISDASSSPQVVPERTKAAVILPKKRDHSQGTKSPDAKKRMLNSPSTSATTASPSDRVGRIRKKLEKGSDEEDDMEDNEVSTPKAKEQKDHPKDKPPSSQKKKGTPKLDKKTEVKKPEPTTGTKRMLKKLPFDQLLKGVTIVLSGFQNPARGILRDNALDMGAKYKADWDKTCTHLIGAFSNTPKVKQVKAMGNGKIVTKEWIDQCFRKRTRFPWRRFALEKADQDESESEEEILEDPGDAPGTSSAGPSNVPDVVEQNSSDDEEAEILTASPDPETNGKNVINVYDVETDIDSDSAEVEKWPTLPEIFSGLRFTLHEELAEDVKKTLKRYIIAAKGKIEDQLNDDVKFLVTQSREGLRELQEFYPDIHAVKPSWIWECYNNNKLISFDKYQMAC</sequence>
<dbReference type="InterPro" id="IPR045080">
    <property type="entry name" value="BRCT_XRCC1_rpt1"/>
</dbReference>
<evidence type="ECO:0000256" key="4">
    <source>
        <dbReference type="ARBA" id="ARBA00023204"/>
    </source>
</evidence>
<dbReference type="PROSITE" id="PS50172">
    <property type="entry name" value="BRCT"/>
    <property type="match status" value="2"/>
</dbReference>
<dbReference type="PANTHER" id="PTHR11370:SF5">
    <property type="entry name" value="DNA REPAIR PROTEIN XRCC1"/>
    <property type="match status" value="1"/>
</dbReference>
<feature type="compositionally biased region" description="Basic and acidic residues" evidence="6">
    <location>
        <begin position="305"/>
        <end position="317"/>
    </location>
</feature>
<evidence type="ECO:0000256" key="5">
    <source>
        <dbReference type="ARBA" id="ARBA00023242"/>
    </source>
</evidence>
<feature type="compositionally biased region" description="Acidic residues" evidence="6">
    <location>
        <begin position="425"/>
        <end position="438"/>
    </location>
</feature>
<dbReference type="Gene3D" id="2.60.120.260">
    <property type="entry name" value="Galactose-binding domain-like"/>
    <property type="match status" value="1"/>
</dbReference>
<dbReference type="SUPFAM" id="SSF49785">
    <property type="entry name" value="Galactose-binding domain-like"/>
    <property type="match status" value="1"/>
</dbReference>
<dbReference type="InterPro" id="IPR002706">
    <property type="entry name" value="Xrcc1_N"/>
</dbReference>
<keyword evidence="3" id="KW-0227">DNA damage</keyword>
<proteinExistence type="predicted"/>
<dbReference type="Pfam" id="PF00533">
    <property type="entry name" value="BRCT"/>
    <property type="match status" value="1"/>
</dbReference>
<evidence type="ECO:0000313" key="9">
    <source>
        <dbReference type="Proteomes" id="UP000494165"/>
    </source>
</evidence>
<organism evidence="8 9">
    <name type="scientific">Cloeon dipterum</name>
    <dbReference type="NCBI Taxonomy" id="197152"/>
    <lineage>
        <taxon>Eukaryota</taxon>
        <taxon>Metazoa</taxon>
        <taxon>Ecdysozoa</taxon>
        <taxon>Arthropoda</taxon>
        <taxon>Hexapoda</taxon>
        <taxon>Insecta</taxon>
        <taxon>Pterygota</taxon>
        <taxon>Palaeoptera</taxon>
        <taxon>Ephemeroptera</taxon>
        <taxon>Pisciforma</taxon>
        <taxon>Baetidae</taxon>
        <taxon>Cloeon</taxon>
    </lineage>
</organism>
<keyword evidence="9" id="KW-1185">Reference proteome</keyword>
<dbReference type="GO" id="GO:0006284">
    <property type="term" value="P:base-excision repair"/>
    <property type="evidence" value="ECO:0007669"/>
    <property type="project" value="InterPro"/>
</dbReference>
<keyword evidence="4" id="KW-0234">DNA repair</keyword>
<feature type="compositionally biased region" description="Acidic residues" evidence="6">
    <location>
        <begin position="268"/>
        <end position="278"/>
    </location>
</feature>
<feature type="compositionally biased region" description="Basic and acidic residues" evidence="6">
    <location>
        <begin position="283"/>
        <end position="295"/>
    </location>
</feature>